<comment type="caution">
    <text evidence="2">The sequence shown here is derived from an EMBL/GenBank/DDBJ whole genome shotgun (WGS) entry which is preliminary data.</text>
</comment>
<evidence type="ECO:0000313" key="3">
    <source>
        <dbReference type="Proteomes" id="UP000236370"/>
    </source>
</evidence>
<gene>
    <name evidence="2" type="ORF">CK820_G0052156</name>
</gene>
<feature type="non-terminal residue" evidence="2">
    <location>
        <position position="1"/>
    </location>
</feature>
<feature type="region of interest" description="Disordered" evidence="1">
    <location>
        <begin position="34"/>
        <end position="63"/>
    </location>
</feature>
<name>A0A2J8IY09_PANTR</name>
<organism evidence="2 3">
    <name type="scientific">Pan troglodytes</name>
    <name type="common">Chimpanzee</name>
    <dbReference type="NCBI Taxonomy" id="9598"/>
    <lineage>
        <taxon>Eukaryota</taxon>
        <taxon>Metazoa</taxon>
        <taxon>Chordata</taxon>
        <taxon>Craniata</taxon>
        <taxon>Vertebrata</taxon>
        <taxon>Euteleostomi</taxon>
        <taxon>Mammalia</taxon>
        <taxon>Eutheria</taxon>
        <taxon>Euarchontoglires</taxon>
        <taxon>Primates</taxon>
        <taxon>Haplorrhini</taxon>
        <taxon>Catarrhini</taxon>
        <taxon>Hominidae</taxon>
        <taxon>Pan</taxon>
    </lineage>
</organism>
<protein>
    <submittedName>
        <fullName evidence="2">PUM1 isoform 24</fullName>
    </submittedName>
</protein>
<evidence type="ECO:0000313" key="2">
    <source>
        <dbReference type="EMBL" id="PNI15403.1"/>
    </source>
</evidence>
<dbReference type="EMBL" id="NBAG03000557">
    <property type="protein sequence ID" value="PNI15403.1"/>
    <property type="molecule type" value="Genomic_DNA"/>
</dbReference>
<proteinExistence type="predicted"/>
<dbReference type="AlphaFoldDB" id="A0A2J8IY09"/>
<dbReference type="Proteomes" id="UP000236370">
    <property type="component" value="Unassembled WGS sequence"/>
</dbReference>
<reference evidence="2 3" key="1">
    <citation type="submission" date="2017-12" db="EMBL/GenBank/DDBJ databases">
        <title>High-resolution comparative analysis of great ape genomes.</title>
        <authorList>
            <person name="Pollen A."/>
            <person name="Hastie A."/>
            <person name="Hormozdiari F."/>
            <person name="Dougherty M."/>
            <person name="Liu R."/>
            <person name="Chaisson M."/>
            <person name="Hoppe E."/>
            <person name="Hill C."/>
            <person name="Pang A."/>
            <person name="Hillier L."/>
            <person name="Baker C."/>
            <person name="Armstrong J."/>
            <person name="Shendure J."/>
            <person name="Paten B."/>
            <person name="Wilson R."/>
            <person name="Chao H."/>
            <person name="Schneider V."/>
            <person name="Ventura M."/>
            <person name="Kronenberg Z."/>
            <person name="Murali S."/>
            <person name="Gordon D."/>
            <person name="Cantsilieris S."/>
            <person name="Munson K."/>
            <person name="Nelson B."/>
            <person name="Raja A."/>
            <person name="Underwood J."/>
            <person name="Diekhans M."/>
            <person name="Fiddes I."/>
            <person name="Haussler D."/>
            <person name="Eichler E."/>
        </authorList>
    </citation>
    <scope>NUCLEOTIDE SEQUENCE [LARGE SCALE GENOMIC DNA]</scope>
    <source>
        <strain evidence="2">Yerkes chimp pedigree #C0471</strain>
    </source>
</reference>
<sequence length="90" mass="9314">SLTGSSDLYKRTSSSLTPIGHSFYNGLSFSSSPGPVGMPLPSQGPGHSQTPPPSLSSHGSSSSLNLGAGFWKIFETTGTPIYNCGRLLDI</sequence>
<accession>A0A2J8IY09</accession>
<evidence type="ECO:0000256" key="1">
    <source>
        <dbReference type="SAM" id="MobiDB-lite"/>
    </source>
</evidence>